<evidence type="ECO:0000313" key="3">
    <source>
        <dbReference type="Proteomes" id="UP001139319"/>
    </source>
</evidence>
<name>A0A9X2KVB7_9GAMM</name>
<keyword evidence="3" id="KW-1185">Reference proteome</keyword>
<feature type="domain" description="RapA2 cadherin-like" evidence="1">
    <location>
        <begin position="46"/>
        <end position="120"/>
    </location>
</feature>
<dbReference type="RefSeq" id="WP_253969319.1">
    <property type="nucleotide sequence ID" value="NZ_JAMFTH010000013.1"/>
</dbReference>
<reference evidence="2" key="1">
    <citation type="submission" date="2022-05" db="EMBL/GenBank/DDBJ databases">
        <authorList>
            <person name="Sun H.-N."/>
        </authorList>
    </citation>
    <scope>NUCLEOTIDE SEQUENCE</scope>
    <source>
        <strain evidence="2">HB14</strain>
    </source>
</reference>
<dbReference type="Pfam" id="PF17803">
    <property type="entry name" value="Cadherin_4"/>
    <property type="match status" value="1"/>
</dbReference>
<protein>
    <submittedName>
        <fullName evidence="2">VCBS domain-containing protein</fullName>
    </submittedName>
</protein>
<comment type="caution">
    <text evidence="2">The sequence shown here is derived from an EMBL/GenBank/DDBJ whole genome shotgun (WGS) entry which is preliminary data.</text>
</comment>
<dbReference type="Gene3D" id="2.60.40.10">
    <property type="entry name" value="Immunoglobulins"/>
    <property type="match status" value="1"/>
</dbReference>
<dbReference type="InterPro" id="IPR040853">
    <property type="entry name" value="RapA2_cadherin-like"/>
</dbReference>
<dbReference type="AlphaFoldDB" id="A0A9X2KVB7"/>
<dbReference type="NCBIfam" id="TIGR01965">
    <property type="entry name" value="VCBS_repeat"/>
    <property type="match status" value="2"/>
</dbReference>
<evidence type="ECO:0000259" key="1">
    <source>
        <dbReference type="Pfam" id="PF17803"/>
    </source>
</evidence>
<accession>A0A9X2KVB7</accession>
<dbReference type="InterPro" id="IPR010221">
    <property type="entry name" value="VCBS_dom"/>
</dbReference>
<reference evidence="2" key="2">
    <citation type="submission" date="2023-01" db="EMBL/GenBank/DDBJ databases">
        <title>Gilvimarinus xylanilyticus HB14 isolated from Caulerpa lentillifera aquaculture base in Hainan, China.</title>
        <authorList>
            <person name="Zhang Y.-J."/>
        </authorList>
    </citation>
    <scope>NUCLEOTIDE SEQUENCE</scope>
    <source>
        <strain evidence="2">HB14</strain>
    </source>
</reference>
<organism evidence="2 3">
    <name type="scientific">Gilvimarinus xylanilyticus</name>
    <dbReference type="NCBI Taxonomy" id="2944139"/>
    <lineage>
        <taxon>Bacteria</taxon>
        <taxon>Pseudomonadati</taxon>
        <taxon>Pseudomonadota</taxon>
        <taxon>Gammaproteobacteria</taxon>
        <taxon>Cellvibrionales</taxon>
        <taxon>Cellvibrionaceae</taxon>
        <taxon>Gilvimarinus</taxon>
    </lineage>
</organism>
<evidence type="ECO:0000313" key="2">
    <source>
        <dbReference type="EMBL" id="MCP8901032.1"/>
    </source>
</evidence>
<proteinExistence type="predicted"/>
<feature type="non-terminal residue" evidence="2">
    <location>
        <position position="182"/>
    </location>
</feature>
<dbReference type="Proteomes" id="UP001139319">
    <property type="component" value="Unassembled WGS sequence"/>
</dbReference>
<gene>
    <name evidence="2" type="ORF">M6D89_17135</name>
</gene>
<feature type="non-terminal residue" evidence="2">
    <location>
        <position position="1"/>
    </location>
</feature>
<dbReference type="InterPro" id="IPR013783">
    <property type="entry name" value="Ig-like_fold"/>
</dbReference>
<sequence>DGSYSFDTLDDFDYLAEGDTTSVTFTYFLQDSETDTSGKPVYSEPATVTIQIIGINDTPEFSGDDSGEVTEDSLPTSTSGTLIVTDLDNGQSSIDASIFPVPVGEVLGSLSITAEGNWQYSVDNSLLQYLAEGETREDVFIVTSFDGTEHQITVTINGTNDAPVISLDTTNGDSDSASLTES</sequence>
<dbReference type="EMBL" id="JAMFTH010000013">
    <property type="protein sequence ID" value="MCP8901032.1"/>
    <property type="molecule type" value="Genomic_DNA"/>
</dbReference>